<evidence type="ECO:0000313" key="2">
    <source>
        <dbReference type="EMBL" id="QHT20616.1"/>
    </source>
</evidence>
<reference evidence="2" key="1">
    <citation type="journal article" date="2020" name="Nature">
        <title>Giant virus diversity and host interactions through global metagenomics.</title>
        <authorList>
            <person name="Schulz F."/>
            <person name="Roux S."/>
            <person name="Paez-Espino D."/>
            <person name="Jungbluth S."/>
            <person name="Walsh D.A."/>
            <person name="Denef V.J."/>
            <person name="McMahon K.D."/>
            <person name="Konstantinidis K.T."/>
            <person name="Eloe-Fadrosh E.A."/>
            <person name="Kyrpides N.C."/>
            <person name="Woyke T."/>
        </authorList>
    </citation>
    <scope>NUCLEOTIDE SEQUENCE</scope>
    <source>
        <strain evidence="2">GVMAG-M-3300023174-68</strain>
    </source>
</reference>
<sequence>MKLTNTHILIIIAVIFAYFFLFKKDKFENASPEINNQIDQIYNYIMNNDPKYTDYLDFLIEIGNTNLDLINAEVFALFKASKKRNTFTKELILEEMNLAS</sequence>
<name>A0A6C0DUI1_9ZZZZ</name>
<protein>
    <submittedName>
        <fullName evidence="2">Uncharacterized protein</fullName>
    </submittedName>
</protein>
<proteinExistence type="predicted"/>
<keyword evidence="1" id="KW-0472">Membrane</keyword>
<keyword evidence="1" id="KW-1133">Transmembrane helix</keyword>
<feature type="transmembrane region" description="Helical" evidence="1">
    <location>
        <begin position="6"/>
        <end position="22"/>
    </location>
</feature>
<organism evidence="2">
    <name type="scientific">viral metagenome</name>
    <dbReference type="NCBI Taxonomy" id="1070528"/>
    <lineage>
        <taxon>unclassified sequences</taxon>
        <taxon>metagenomes</taxon>
        <taxon>organismal metagenomes</taxon>
    </lineage>
</organism>
<dbReference type="EMBL" id="MN739679">
    <property type="protein sequence ID" value="QHT20616.1"/>
    <property type="molecule type" value="Genomic_DNA"/>
</dbReference>
<accession>A0A6C0DUI1</accession>
<dbReference type="AlphaFoldDB" id="A0A6C0DUI1"/>
<evidence type="ECO:0000256" key="1">
    <source>
        <dbReference type="SAM" id="Phobius"/>
    </source>
</evidence>
<keyword evidence="1" id="KW-0812">Transmembrane</keyword>